<keyword evidence="4" id="KW-0560">Oxidoreductase</keyword>
<comment type="caution">
    <text evidence="8">The sequence shown here is derived from an EMBL/GenBank/DDBJ whole genome shotgun (WGS) entry which is preliminary data.</text>
</comment>
<proteinExistence type="inferred from homology"/>
<reference evidence="8" key="1">
    <citation type="submission" date="2023-05" db="EMBL/GenBank/DDBJ databases">
        <authorList>
            <person name="Stuckert A."/>
        </authorList>
    </citation>
    <scope>NUCLEOTIDE SEQUENCE</scope>
</reference>
<organism evidence="8 9">
    <name type="scientific">Staurois parvus</name>
    <dbReference type="NCBI Taxonomy" id="386267"/>
    <lineage>
        <taxon>Eukaryota</taxon>
        <taxon>Metazoa</taxon>
        <taxon>Chordata</taxon>
        <taxon>Craniata</taxon>
        <taxon>Vertebrata</taxon>
        <taxon>Euteleostomi</taxon>
        <taxon>Amphibia</taxon>
        <taxon>Batrachia</taxon>
        <taxon>Anura</taxon>
        <taxon>Neobatrachia</taxon>
        <taxon>Ranoidea</taxon>
        <taxon>Ranidae</taxon>
        <taxon>Staurois</taxon>
    </lineage>
</organism>
<accession>A0ABN9GV76</accession>
<dbReference type="PROSITE" id="PS51410">
    <property type="entry name" value="BH4_AAA_HYDROXYL_2"/>
    <property type="match status" value="1"/>
</dbReference>
<keyword evidence="5" id="KW-0408">Iron</keyword>
<name>A0ABN9GV76_9NEOB</name>
<evidence type="ECO:0000256" key="2">
    <source>
        <dbReference type="ARBA" id="ARBA00009712"/>
    </source>
</evidence>
<dbReference type="EMBL" id="CATNWA010019457">
    <property type="protein sequence ID" value="CAI9613360.1"/>
    <property type="molecule type" value="Genomic_DNA"/>
</dbReference>
<evidence type="ECO:0000313" key="8">
    <source>
        <dbReference type="EMBL" id="CAI9613360.1"/>
    </source>
</evidence>
<sequence>QEKHVNLIHIESRKSKRRNSEFEIFLDCDSNREQLNEIIQLLRPHVNLITMNPADSFCVYFFVPWFPTKIADLDKCANRVLMYGSDLDADHPGFKDNVYRKRRKYFADVAMNYKHGVPIPRIEFTEEEVKTWGTVFRELNKLYPTHACREYLKNLPLLNKHCGYREDNIPQLEDVSHFLKERTGFIIRPVAGYLSPRDFLAGLAFRVFHCTQYVRHSSDPLYTPEPDTCHELLGHVPPPG</sequence>
<dbReference type="InterPro" id="IPR018301">
    <property type="entry name" value="ArAA_hydroxylase_Fe/CU_BS"/>
</dbReference>
<dbReference type="SUPFAM" id="SSF56534">
    <property type="entry name" value="Aromatic aminoacid monoxygenases, catalytic and oligomerization domains"/>
    <property type="match status" value="1"/>
</dbReference>
<keyword evidence="3" id="KW-0479">Metal-binding</keyword>
<evidence type="ECO:0000256" key="4">
    <source>
        <dbReference type="ARBA" id="ARBA00023002"/>
    </source>
</evidence>
<comment type="cofactor">
    <cofactor evidence="1">
        <name>Fe(2+)</name>
        <dbReference type="ChEBI" id="CHEBI:29033"/>
    </cofactor>
</comment>
<dbReference type="SUPFAM" id="SSF55021">
    <property type="entry name" value="ACT-like"/>
    <property type="match status" value="1"/>
</dbReference>
<comment type="similarity">
    <text evidence="2">Belongs to the biopterin-dependent aromatic amino acid hydroxylase family.</text>
</comment>
<dbReference type="InterPro" id="IPR036951">
    <property type="entry name" value="ArAA_hydroxylase_sf"/>
</dbReference>
<dbReference type="PANTHER" id="PTHR11473">
    <property type="entry name" value="AROMATIC AMINO ACID HYDROXYLASE"/>
    <property type="match status" value="1"/>
</dbReference>
<evidence type="ECO:0000256" key="6">
    <source>
        <dbReference type="ARBA" id="ARBA00023033"/>
    </source>
</evidence>
<dbReference type="Proteomes" id="UP001162483">
    <property type="component" value="Unassembled WGS sequence"/>
</dbReference>
<keyword evidence="9" id="KW-1185">Reference proteome</keyword>
<keyword evidence="6" id="KW-0503">Monooxygenase</keyword>
<evidence type="ECO:0000256" key="3">
    <source>
        <dbReference type="ARBA" id="ARBA00022723"/>
    </source>
</evidence>
<protein>
    <recommendedName>
        <fullName evidence="7">Biopterin-dependent aromatic amino acid hydroxylase family profile domain-containing protein</fullName>
    </recommendedName>
</protein>
<dbReference type="InterPro" id="IPR001273">
    <property type="entry name" value="ArAA_hydroxylase"/>
</dbReference>
<dbReference type="PROSITE" id="PS00367">
    <property type="entry name" value="BH4_AAA_HYDROXYL_1"/>
    <property type="match status" value="1"/>
</dbReference>
<evidence type="ECO:0000256" key="1">
    <source>
        <dbReference type="ARBA" id="ARBA00001954"/>
    </source>
</evidence>
<dbReference type="InterPro" id="IPR045865">
    <property type="entry name" value="ACT-like_dom_sf"/>
</dbReference>
<dbReference type="PANTHER" id="PTHR11473:SF23">
    <property type="entry name" value="TRYPTOPHAN 5-HYDROXYLASE 1"/>
    <property type="match status" value="1"/>
</dbReference>
<feature type="non-terminal residue" evidence="8">
    <location>
        <position position="1"/>
    </location>
</feature>
<dbReference type="InterPro" id="IPR019774">
    <property type="entry name" value="Aromatic-AA_hydroxylase_C"/>
</dbReference>
<gene>
    <name evidence="8" type="ORF">SPARVUS_LOCUS14868662</name>
</gene>
<dbReference type="InterPro" id="IPR036329">
    <property type="entry name" value="Aro-AA_hydroxylase_C_sf"/>
</dbReference>
<dbReference type="Gene3D" id="1.10.800.10">
    <property type="entry name" value="Aromatic amino acid hydroxylase"/>
    <property type="match status" value="1"/>
</dbReference>
<dbReference type="Pfam" id="PF00351">
    <property type="entry name" value="Biopterin_H"/>
    <property type="match status" value="1"/>
</dbReference>
<feature type="domain" description="Biopterin-dependent aromatic amino acid hydroxylase family profile" evidence="7">
    <location>
        <begin position="49"/>
        <end position="240"/>
    </location>
</feature>
<evidence type="ECO:0000256" key="5">
    <source>
        <dbReference type="ARBA" id="ARBA00023004"/>
    </source>
</evidence>
<evidence type="ECO:0000313" key="9">
    <source>
        <dbReference type="Proteomes" id="UP001162483"/>
    </source>
</evidence>
<evidence type="ECO:0000259" key="7">
    <source>
        <dbReference type="PROSITE" id="PS51410"/>
    </source>
</evidence>
<dbReference type="PRINTS" id="PR00372">
    <property type="entry name" value="FYWHYDRXLASE"/>
</dbReference>